<proteinExistence type="predicted"/>
<sequence>MSGRVERFSSETVLARFRFKVGRVVDIKLCTKRVKTRQFNTALLSEQDLQFLEKINVALSKPRISAEAVKPMILIGFDLWTSFIKITEVVVRMPSGLLLQPFLDILFLAMEK</sequence>
<name>A0A1I7WE46_HETBA</name>
<protein>
    <submittedName>
        <fullName evidence="2">DNA/RNA polymerases superfamily protein</fullName>
    </submittedName>
</protein>
<dbReference type="Proteomes" id="UP000095283">
    <property type="component" value="Unplaced"/>
</dbReference>
<reference evidence="2" key="1">
    <citation type="submission" date="2016-11" db="UniProtKB">
        <authorList>
            <consortium name="WormBaseParasite"/>
        </authorList>
    </citation>
    <scope>IDENTIFICATION</scope>
</reference>
<keyword evidence="1" id="KW-1185">Reference proteome</keyword>
<organism evidence="1 2">
    <name type="scientific">Heterorhabditis bacteriophora</name>
    <name type="common">Entomopathogenic nematode worm</name>
    <dbReference type="NCBI Taxonomy" id="37862"/>
    <lineage>
        <taxon>Eukaryota</taxon>
        <taxon>Metazoa</taxon>
        <taxon>Ecdysozoa</taxon>
        <taxon>Nematoda</taxon>
        <taxon>Chromadorea</taxon>
        <taxon>Rhabditida</taxon>
        <taxon>Rhabditina</taxon>
        <taxon>Rhabditomorpha</taxon>
        <taxon>Strongyloidea</taxon>
        <taxon>Heterorhabditidae</taxon>
        <taxon>Heterorhabditis</taxon>
    </lineage>
</organism>
<dbReference type="AlphaFoldDB" id="A0A1I7WE46"/>
<evidence type="ECO:0000313" key="2">
    <source>
        <dbReference type="WBParaSite" id="Hba_03174"/>
    </source>
</evidence>
<dbReference type="WBParaSite" id="Hba_03174">
    <property type="protein sequence ID" value="Hba_03174"/>
    <property type="gene ID" value="Hba_03174"/>
</dbReference>
<evidence type="ECO:0000313" key="1">
    <source>
        <dbReference type="Proteomes" id="UP000095283"/>
    </source>
</evidence>
<accession>A0A1I7WE46</accession>